<dbReference type="PRINTS" id="PR00131">
    <property type="entry name" value="GLHYDRLASE1"/>
</dbReference>
<dbReference type="Gene3D" id="3.20.20.80">
    <property type="entry name" value="Glycosidases"/>
    <property type="match status" value="1"/>
</dbReference>
<keyword evidence="9" id="KW-1185">Reference proteome</keyword>
<dbReference type="PANTHER" id="PTHR10353:SF122">
    <property type="entry name" value="6-PHOSPHO-BETA-GLUCOSIDASE ASCB-RELATED"/>
    <property type="match status" value="1"/>
</dbReference>
<name>A0A850RC94_9LACO</name>
<protein>
    <submittedName>
        <fullName evidence="8">Glycoside hydrolase family 1 protein</fullName>
    </submittedName>
</protein>
<feature type="active site" description="Nucleophile" evidence="4">
    <location>
        <position position="360"/>
    </location>
</feature>
<dbReference type="AlphaFoldDB" id="A0A850RC94"/>
<dbReference type="Pfam" id="PF00232">
    <property type="entry name" value="Glyco_hydro_1"/>
    <property type="match status" value="1"/>
</dbReference>
<feature type="compositionally biased region" description="Polar residues" evidence="7">
    <location>
        <begin position="28"/>
        <end position="39"/>
    </location>
</feature>
<dbReference type="Proteomes" id="UP000563523">
    <property type="component" value="Unassembled WGS sequence"/>
</dbReference>
<dbReference type="RefSeq" id="WP_176942569.1">
    <property type="nucleotide sequence ID" value="NZ_JABZEC010000003.1"/>
</dbReference>
<evidence type="ECO:0000256" key="5">
    <source>
        <dbReference type="RuleBase" id="RU003690"/>
    </source>
</evidence>
<reference evidence="8 9" key="1">
    <citation type="submission" date="2020-06" db="EMBL/GenBank/DDBJ databases">
        <authorList>
            <person name="Kang J."/>
        </authorList>
    </citation>
    <scope>NUCLEOTIDE SEQUENCE [LARGE SCALE GENOMIC DNA]</scope>
    <source>
        <strain evidence="8 9">DCY120</strain>
    </source>
</reference>
<evidence type="ECO:0000256" key="7">
    <source>
        <dbReference type="SAM" id="MobiDB-lite"/>
    </source>
</evidence>
<dbReference type="InterPro" id="IPR033132">
    <property type="entry name" value="GH_1_N_CS"/>
</dbReference>
<keyword evidence="3 6" id="KW-0326">Glycosidase</keyword>
<dbReference type="GO" id="GO:0008422">
    <property type="term" value="F:beta-glucosidase activity"/>
    <property type="evidence" value="ECO:0007669"/>
    <property type="project" value="TreeGrafter"/>
</dbReference>
<sequence length="465" mass="53578">MFPSNFLWGASLSAHQTEGAVNEDGKSPSVQDTRPRSNSQIADFTVASDHYHRYREDIKLLAQMGAKALRISLPWTRIIPDGVSEVNQKAVAHYRNVFQTMQEYQIQPLVTTYHFDLPQVLQDQGGWTNRATVDAYENYVRVLFQEFGDQVSHWLTINEPNIMLLADQKILGFHYTHQERYQAFYNLMIAEKKAFQACHQLVPGGQIGPVPNISYVYPGSCRPQDIRAAATFNAVRNWGYLDFSVRGLINPLLQAYLRKTGVDLQILPEDQELVTHNFPDFLGINYYTSVTVEYPQAGQDRQNGISDQQSEDVYEKDFYKGLTNPYLEKNDFNWTVDPLGLQTTLELINDRYHRPIYITENGLGAYDELTPDHKIHDQYRIDYLQSHLESIQEAMVNGVDVQGYLPWSAIDLVSVHEGMKKRYGLIYVDRTEEDLKTLNRYPKDSYYWYQGVIEHGEVNGNATTF</sequence>
<dbReference type="InterPro" id="IPR017853">
    <property type="entry name" value="GH"/>
</dbReference>
<evidence type="ECO:0000313" key="8">
    <source>
        <dbReference type="EMBL" id="NVY96408.1"/>
    </source>
</evidence>
<dbReference type="InterPro" id="IPR018120">
    <property type="entry name" value="Glyco_hydro_1_AS"/>
</dbReference>
<dbReference type="EMBL" id="JABZEC010000003">
    <property type="protein sequence ID" value="NVY96408.1"/>
    <property type="molecule type" value="Genomic_DNA"/>
</dbReference>
<proteinExistence type="inferred from homology"/>
<evidence type="ECO:0000256" key="1">
    <source>
        <dbReference type="ARBA" id="ARBA00010838"/>
    </source>
</evidence>
<dbReference type="GO" id="GO:0005829">
    <property type="term" value="C:cytosol"/>
    <property type="evidence" value="ECO:0007669"/>
    <property type="project" value="TreeGrafter"/>
</dbReference>
<dbReference type="PROSITE" id="PS00653">
    <property type="entry name" value="GLYCOSYL_HYDROL_F1_2"/>
    <property type="match status" value="1"/>
</dbReference>
<evidence type="ECO:0000256" key="6">
    <source>
        <dbReference type="RuleBase" id="RU004468"/>
    </source>
</evidence>
<evidence type="ECO:0000256" key="3">
    <source>
        <dbReference type="ARBA" id="ARBA00023295"/>
    </source>
</evidence>
<keyword evidence="2 6" id="KW-0378">Hydrolase</keyword>
<evidence type="ECO:0000256" key="2">
    <source>
        <dbReference type="ARBA" id="ARBA00022801"/>
    </source>
</evidence>
<evidence type="ECO:0000256" key="4">
    <source>
        <dbReference type="PROSITE-ProRule" id="PRU10055"/>
    </source>
</evidence>
<dbReference type="SUPFAM" id="SSF51445">
    <property type="entry name" value="(Trans)glycosidases"/>
    <property type="match status" value="1"/>
</dbReference>
<comment type="similarity">
    <text evidence="1 5">Belongs to the glycosyl hydrolase 1 family.</text>
</comment>
<gene>
    <name evidence="8" type="ORF">HU830_04380</name>
</gene>
<dbReference type="PROSITE" id="PS00572">
    <property type="entry name" value="GLYCOSYL_HYDROL_F1_1"/>
    <property type="match status" value="1"/>
</dbReference>
<organism evidence="8 9">
    <name type="scientific">Bombilactobacillus apium</name>
    <dbReference type="NCBI Taxonomy" id="2675299"/>
    <lineage>
        <taxon>Bacteria</taxon>
        <taxon>Bacillati</taxon>
        <taxon>Bacillota</taxon>
        <taxon>Bacilli</taxon>
        <taxon>Lactobacillales</taxon>
        <taxon>Lactobacillaceae</taxon>
        <taxon>Bombilactobacillus</taxon>
    </lineage>
</organism>
<dbReference type="FunFam" id="3.20.20.80:FF:000004">
    <property type="entry name" value="Beta-glucosidase 6-phospho-beta-glucosidase"/>
    <property type="match status" value="1"/>
</dbReference>
<dbReference type="PANTHER" id="PTHR10353">
    <property type="entry name" value="GLYCOSYL HYDROLASE"/>
    <property type="match status" value="1"/>
</dbReference>
<comment type="caution">
    <text evidence="8">The sequence shown here is derived from an EMBL/GenBank/DDBJ whole genome shotgun (WGS) entry which is preliminary data.</text>
</comment>
<feature type="region of interest" description="Disordered" evidence="7">
    <location>
        <begin position="17"/>
        <end position="39"/>
    </location>
</feature>
<dbReference type="GO" id="GO:0016052">
    <property type="term" value="P:carbohydrate catabolic process"/>
    <property type="evidence" value="ECO:0007669"/>
    <property type="project" value="TreeGrafter"/>
</dbReference>
<dbReference type="InterPro" id="IPR001360">
    <property type="entry name" value="Glyco_hydro_1"/>
</dbReference>
<accession>A0A850RC94</accession>
<evidence type="ECO:0000313" key="9">
    <source>
        <dbReference type="Proteomes" id="UP000563523"/>
    </source>
</evidence>